<dbReference type="Pfam" id="PF05751">
    <property type="entry name" value="FixH"/>
    <property type="match status" value="1"/>
</dbReference>
<proteinExistence type="predicted"/>
<keyword evidence="1" id="KW-0812">Transmembrane</keyword>
<gene>
    <name evidence="2" type="ORF">GQE98_17810</name>
</gene>
<organism evidence="2 3">
    <name type="scientific">Sneathiella litorea</name>
    <dbReference type="NCBI Taxonomy" id="2606216"/>
    <lineage>
        <taxon>Bacteria</taxon>
        <taxon>Pseudomonadati</taxon>
        <taxon>Pseudomonadota</taxon>
        <taxon>Alphaproteobacteria</taxon>
        <taxon>Sneathiellales</taxon>
        <taxon>Sneathiellaceae</taxon>
        <taxon>Sneathiella</taxon>
    </lineage>
</organism>
<evidence type="ECO:0008006" key="4">
    <source>
        <dbReference type="Google" id="ProtNLM"/>
    </source>
</evidence>
<reference evidence="2 3" key="1">
    <citation type="submission" date="2019-12" db="EMBL/GenBank/DDBJ databases">
        <title>Snethiella sp. nov. sp. isolated from sea sand.</title>
        <authorList>
            <person name="Kim J."/>
            <person name="Jeong S.E."/>
            <person name="Jung H.S."/>
            <person name="Jeon C.O."/>
        </authorList>
    </citation>
    <scope>NUCLEOTIDE SEQUENCE [LARGE SCALE GENOMIC DNA]</scope>
    <source>
        <strain evidence="2 3">DP05</strain>
    </source>
</reference>
<feature type="transmembrane region" description="Helical" evidence="1">
    <location>
        <begin position="15"/>
        <end position="38"/>
    </location>
</feature>
<dbReference type="Proteomes" id="UP000476030">
    <property type="component" value="Unassembled WGS sequence"/>
</dbReference>
<dbReference type="EMBL" id="WTUW01000009">
    <property type="protein sequence ID" value="MZR32500.1"/>
    <property type="molecule type" value="Genomic_DNA"/>
</dbReference>
<comment type="caution">
    <text evidence="2">The sequence shown here is derived from an EMBL/GenBank/DDBJ whole genome shotgun (WGS) entry which is preliminary data.</text>
</comment>
<evidence type="ECO:0000313" key="3">
    <source>
        <dbReference type="Proteomes" id="UP000476030"/>
    </source>
</evidence>
<protein>
    <recommendedName>
        <fullName evidence="4">Nitrogen fixation protein FixH</fullName>
    </recommendedName>
</protein>
<keyword evidence="1" id="KW-1133">Transmembrane helix</keyword>
<dbReference type="RefSeq" id="WP_161317271.1">
    <property type="nucleotide sequence ID" value="NZ_WTUW01000009.1"/>
</dbReference>
<dbReference type="InterPro" id="IPR008620">
    <property type="entry name" value="FixH"/>
</dbReference>
<name>A0A6L8WDI6_9PROT</name>
<accession>A0A6L8WDI6</accession>
<keyword evidence="3" id="KW-1185">Reference proteome</keyword>
<sequence>MNANIHGKPLTGRHVALMLAAFFGLMFAVNGAFVYFALGSFSGVSEDDAYKRGLAYNEEIDHRERQRTRGWQPALEFVQTGAEQGKLTLNIIDADGNNLKDLDVVAIIRRPVIEGTDQGLSLVYDKDHYAAEVSLSGLGQWDVSILVHGGGFKEPYRLDKRIWVK</sequence>
<dbReference type="AlphaFoldDB" id="A0A6L8WDI6"/>
<keyword evidence="1" id="KW-0472">Membrane</keyword>
<evidence type="ECO:0000256" key="1">
    <source>
        <dbReference type="SAM" id="Phobius"/>
    </source>
</evidence>
<evidence type="ECO:0000313" key="2">
    <source>
        <dbReference type="EMBL" id="MZR32500.1"/>
    </source>
</evidence>